<reference evidence="2" key="1">
    <citation type="submission" date="2016-10" db="EMBL/GenBank/DDBJ databases">
        <title>Draft Genome Sequence of Nocardioides luteus Strain BAFB, an Alkane-Degrading Bacterium Isolated from JP-7 Polluted Soil.</title>
        <authorList>
            <person name="Brown L."/>
            <person name="Ruiz O.N."/>
            <person name="Gunasekera T."/>
        </authorList>
    </citation>
    <scope>NUCLEOTIDE SEQUENCE [LARGE SCALE GENOMIC DNA]</scope>
    <source>
        <strain evidence="2">BAFB</strain>
    </source>
</reference>
<dbReference type="InterPro" id="IPR029058">
    <property type="entry name" value="AB_hydrolase_fold"/>
</dbReference>
<dbReference type="GO" id="GO:0004806">
    <property type="term" value="F:triacylglycerol lipase activity"/>
    <property type="evidence" value="ECO:0007669"/>
    <property type="project" value="TreeGrafter"/>
</dbReference>
<gene>
    <name evidence="2" type="ORF">UG56_011675</name>
</gene>
<organism evidence="2 3">
    <name type="scientific">Nocardioides luteus</name>
    <dbReference type="NCBI Taxonomy" id="1844"/>
    <lineage>
        <taxon>Bacteria</taxon>
        <taxon>Bacillati</taxon>
        <taxon>Actinomycetota</taxon>
        <taxon>Actinomycetes</taxon>
        <taxon>Propionibacteriales</taxon>
        <taxon>Nocardioidaceae</taxon>
        <taxon>Nocardioides</taxon>
    </lineage>
</organism>
<dbReference type="Proteomes" id="UP000033772">
    <property type="component" value="Unassembled WGS sequence"/>
</dbReference>
<feature type="domain" description="AB hydrolase-1" evidence="1">
    <location>
        <begin position="32"/>
        <end position="256"/>
    </location>
</feature>
<dbReference type="SUPFAM" id="SSF53474">
    <property type="entry name" value="alpha/beta-Hydrolases"/>
    <property type="match status" value="1"/>
</dbReference>
<dbReference type="STRING" id="1844.UG56_011675"/>
<comment type="caution">
    <text evidence="2">The sequence shown here is derived from an EMBL/GenBank/DDBJ whole genome shotgun (WGS) entry which is preliminary data.</text>
</comment>
<name>A0A1J4N557_9ACTN</name>
<dbReference type="PANTHER" id="PTHR43433:SF5">
    <property type="entry name" value="AB HYDROLASE-1 DOMAIN-CONTAINING PROTEIN"/>
    <property type="match status" value="1"/>
</dbReference>
<dbReference type="RefSeq" id="WP_045548312.1">
    <property type="nucleotide sequence ID" value="NZ_JZDQ02000014.1"/>
</dbReference>
<evidence type="ECO:0000313" key="3">
    <source>
        <dbReference type="Proteomes" id="UP000033772"/>
    </source>
</evidence>
<dbReference type="Gene3D" id="3.40.50.1820">
    <property type="entry name" value="alpha/beta hydrolase"/>
    <property type="match status" value="1"/>
</dbReference>
<dbReference type="GO" id="GO:0046503">
    <property type="term" value="P:glycerolipid catabolic process"/>
    <property type="evidence" value="ECO:0007669"/>
    <property type="project" value="TreeGrafter"/>
</dbReference>
<dbReference type="AlphaFoldDB" id="A0A1J4N557"/>
<dbReference type="InterPro" id="IPR000073">
    <property type="entry name" value="AB_hydrolase_1"/>
</dbReference>
<keyword evidence="3" id="KW-1185">Reference proteome</keyword>
<proteinExistence type="predicted"/>
<dbReference type="EMBL" id="JZDQ02000014">
    <property type="protein sequence ID" value="OIJ26693.1"/>
    <property type="molecule type" value="Genomic_DNA"/>
</dbReference>
<accession>A0A1J4N557</accession>
<evidence type="ECO:0000313" key="2">
    <source>
        <dbReference type="EMBL" id="OIJ26693.1"/>
    </source>
</evidence>
<dbReference type="Pfam" id="PF12697">
    <property type="entry name" value="Abhydrolase_6"/>
    <property type="match status" value="1"/>
</dbReference>
<evidence type="ECO:0000259" key="1">
    <source>
        <dbReference type="Pfam" id="PF12697"/>
    </source>
</evidence>
<dbReference type="PANTHER" id="PTHR43433">
    <property type="entry name" value="HYDROLASE, ALPHA/BETA FOLD FAMILY PROTEIN"/>
    <property type="match status" value="1"/>
</dbReference>
<sequence>MTKTTTSADGTTIAYDVTGSGPALILVDGAMCYRDFGPSKELADALSDRFTVYRYDRRGRGDSNIAKPAAAGTTEAVEQEVADLGAVIEAAGGHAHLLGQSSGAFLALEAARAGLPIDKIVAYEAPLILDDTHRPNDADLAQQVEKLVEKGKRAAAVELFLRTVGMPLVAVKIMRLTPAFKKLTPVAHTLAYDLGMCVPFQQGVPLPGGYFKNVSVPVLSAAGSKSPAYMTNAQQAIAKAVPDGRYVVLDGQNHMVKASALAPVAAEFFTA</sequence>
<protein>
    <submittedName>
        <fullName evidence="2">Alpha/beta hydrolase</fullName>
    </submittedName>
</protein>
<keyword evidence="2" id="KW-0378">Hydrolase</keyword>
<dbReference type="InterPro" id="IPR050471">
    <property type="entry name" value="AB_hydrolase"/>
</dbReference>